<sequence length="49" mass="5636">MSRIPQLIITLRGISGDTYMVEGLQPERRTTLYSGCRILRTLKNKLRDA</sequence>
<evidence type="ECO:0000313" key="2">
    <source>
        <dbReference type="Proteomes" id="UP000054995"/>
    </source>
</evidence>
<dbReference type="EMBL" id="JYDT01004194">
    <property type="protein sequence ID" value="KRY61823.1"/>
    <property type="molecule type" value="Genomic_DNA"/>
</dbReference>
<gene>
    <name evidence="1" type="ORF">T4D_14785</name>
</gene>
<organism evidence="1 2">
    <name type="scientific">Trichinella pseudospiralis</name>
    <name type="common">Parasitic roundworm</name>
    <dbReference type="NCBI Taxonomy" id="6337"/>
    <lineage>
        <taxon>Eukaryota</taxon>
        <taxon>Metazoa</taxon>
        <taxon>Ecdysozoa</taxon>
        <taxon>Nematoda</taxon>
        <taxon>Enoplea</taxon>
        <taxon>Dorylaimia</taxon>
        <taxon>Trichinellida</taxon>
        <taxon>Trichinellidae</taxon>
        <taxon>Trichinella</taxon>
    </lineage>
</organism>
<comment type="caution">
    <text evidence="1">The sequence shown here is derived from an EMBL/GenBank/DDBJ whole genome shotgun (WGS) entry which is preliminary data.</text>
</comment>
<protein>
    <submittedName>
        <fullName evidence="1">Uncharacterized protein</fullName>
    </submittedName>
</protein>
<accession>A0A0V1DJS9</accession>
<reference evidence="1 2" key="1">
    <citation type="submission" date="2015-01" db="EMBL/GenBank/DDBJ databases">
        <title>Evolution of Trichinella species and genotypes.</title>
        <authorList>
            <person name="Korhonen P.K."/>
            <person name="Edoardo P."/>
            <person name="Giuseppe L.R."/>
            <person name="Gasser R.B."/>
        </authorList>
    </citation>
    <scope>NUCLEOTIDE SEQUENCE [LARGE SCALE GENOMIC DNA]</scope>
    <source>
        <strain evidence="1">ISS470</strain>
    </source>
</reference>
<keyword evidence="2" id="KW-1185">Reference proteome</keyword>
<proteinExistence type="predicted"/>
<evidence type="ECO:0000313" key="1">
    <source>
        <dbReference type="EMBL" id="KRY61823.1"/>
    </source>
</evidence>
<dbReference type="Proteomes" id="UP000054995">
    <property type="component" value="Unassembled WGS sequence"/>
</dbReference>
<name>A0A0V1DJS9_TRIPS</name>
<dbReference type="AlphaFoldDB" id="A0A0V1DJS9"/>